<evidence type="ECO:0000313" key="1">
    <source>
        <dbReference type="EMBL" id="CAK7323252.1"/>
    </source>
</evidence>
<reference evidence="1 2" key="1">
    <citation type="submission" date="2024-01" db="EMBL/GenBank/DDBJ databases">
        <authorList>
            <person name="Waweru B."/>
        </authorList>
    </citation>
    <scope>NUCLEOTIDE SEQUENCE [LARGE SCALE GENOMIC DNA]</scope>
</reference>
<protein>
    <submittedName>
        <fullName evidence="1">Uncharacterized protein</fullName>
    </submittedName>
</protein>
<name>A0AAV1QNJ8_9ROSI</name>
<dbReference type="EMBL" id="CAWUPB010000071">
    <property type="protein sequence ID" value="CAK7323252.1"/>
    <property type="molecule type" value="Genomic_DNA"/>
</dbReference>
<evidence type="ECO:0000313" key="2">
    <source>
        <dbReference type="Proteomes" id="UP001314170"/>
    </source>
</evidence>
<keyword evidence="2" id="KW-1185">Reference proteome</keyword>
<organism evidence="1 2">
    <name type="scientific">Dovyalis caffra</name>
    <dbReference type="NCBI Taxonomy" id="77055"/>
    <lineage>
        <taxon>Eukaryota</taxon>
        <taxon>Viridiplantae</taxon>
        <taxon>Streptophyta</taxon>
        <taxon>Embryophyta</taxon>
        <taxon>Tracheophyta</taxon>
        <taxon>Spermatophyta</taxon>
        <taxon>Magnoliopsida</taxon>
        <taxon>eudicotyledons</taxon>
        <taxon>Gunneridae</taxon>
        <taxon>Pentapetalae</taxon>
        <taxon>rosids</taxon>
        <taxon>fabids</taxon>
        <taxon>Malpighiales</taxon>
        <taxon>Salicaceae</taxon>
        <taxon>Flacourtieae</taxon>
        <taxon>Dovyalis</taxon>
    </lineage>
</organism>
<sequence>MKDQQSYIATLLDLIKPWRSPKILDGRWPSNRNSKSKRLASGDFFNEALDAIRVMKDTGTTIENGIWYPMTRIQDNGE</sequence>
<dbReference type="Proteomes" id="UP001314170">
    <property type="component" value="Unassembled WGS sequence"/>
</dbReference>
<proteinExistence type="predicted"/>
<accession>A0AAV1QNJ8</accession>
<gene>
    <name evidence="1" type="ORF">DCAF_LOCUS870</name>
</gene>
<dbReference type="AlphaFoldDB" id="A0AAV1QNJ8"/>
<comment type="caution">
    <text evidence="1">The sequence shown here is derived from an EMBL/GenBank/DDBJ whole genome shotgun (WGS) entry which is preliminary data.</text>
</comment>